<accession>A0AC55CJH9</accession>
<evidence type="ECO:0000313" key="1">
    <source>
        <dbReference type="Proteomes" id="UP000694863"/>
    </source>
</evidence>
<protein>
    <submittedName>
        <fullName evidence="2">Uncharacterized protein LOC101663088 isoform X1</fullName>
    </submittedName>
</protein>
<evidence type="ECO:0000313" key="2">
    <source>
        <dbReference type="RefSeq" id="XP_045139463.1"/>
    </source>
</evidence>
<dbReference type="Proteomes" id="UP000694863">
    <property type="component" value="Unplaced"/>
</dbReference>
<name>A0AC55CJH9_ECHTE</name>
<gene>
    <name evidence="2" type="primary">LOC101663088</name>
</gene>
<reference evidence="2" key="1">
    <citation type="submission" date="2025-08" db="UniProtKB">
        <authorList>
            <consortium name="RefSeq"/>
        </authorList>
    </citation>
    <scope>IDENTIFICATION</scope>
</reference>
<organism evidence="1 2">
    <name type="scientific">Echinops telfairi</name>
    <name type="common">Lesser hedgehog tenrec</name>
    <dbReference type="NCBI Taxonomy" id="9371"/>
    <lineage>
        <taxon>Eukaryota</taxon>
        <taxon>Metazoa</taxon>
        <taxon>Chordata</taxon>
        <taxon>Craniata</taxon>
        <taxon>Vertebrata</taxon>
        <taxon>Euteleostomi</taxon>
        <taxon>Mammalia</taxon>
        <taxon>Eutheria</taxon>
        <taxon>Afrotheria</taxon>
        <taxon>Tenrecidae</taxon>
        <taxon>Tenrecinae</taxon>
        <taxon>Echinops</taxon>
    </lineage>
</organism>
<sequence>MREGPIKMVRRRKRRKLQKLTRLQGLEEGLRVKRSCPTCGPEPGGEEKDRGNTFSVQLLPPELVEHISSFLPIRDVVALGKTCRYFHHVCEAQGVWRRICLRLSPRLRQQGSGVRPWKRAAILNYTKGLYFQAFGGRRRCLSKSVAPLLAHGYRRFLPTKDHVFILDYTGTLFFLKNALVSSTLGQIQWKRACRYVVLCRGVKDFASDPRCDTVYRKYLYVLATREQLGMVGTTGSRTCDCVEVYLQSSGQRVFKMTFHYSMSFKQIVLVGQETQRALLLLTEEGKIYSLVVNETQLDQPRSYTVQLALRKMSRCLPHLRVACMASNQSSTLYITDQGGVYFEVHTPGVYRDLFGTLQAFDPLDQQMPLALSLPAKILFCSLGYNHFGLVDEFGRIFMQGNNRYGQLGTGDKMDRGEPTQAASSGTDYPAPPPPHGSTPLLPPSEDHSASGPAMPLAALAAFLGPLLTAWVLLPLAQGQTPNYTRPVFLCGGEVTGDSGYVASEGFPNLYPPNKQCIWTITVPKAQTVSLSFRVFDLELHPACLYDSLEVFAGAGTSGKRLGRFCGTFRPAPVVAPGNQVTLKMTADEGTGGRGFLLWYSGRATSDTEHQFCGGRLEKAQGTLTTPNWPESDYPPGISCSWHIVAAPDQIISLTFGKFDVEPDTYCRYDSVSVFNGAESDDAKRLGKFCGDMVPGPIVSEGNELLVQFVSDLSVTADGFSASYRALPRDEAGPAQSPTPSHKPGTGPKVKPSAKPRLPPAGKPEASPEAEATPVDPGAPRTPCPKQCRRTGTLQSNFCASNLVVTATVKSMVRGPGEGLTVTVGLIGVYKTGGLDLPSPPTDTPLKFYVPCKQCPPMKKGASYLVMGQVDENRGPVLPPESFVVLYRPNQDQILTNLSKRRCPSQPGGAAGSRA</sequence>
<keyword evidence="1" id="KW-1185">Reference proteome</keyword>
<dbReference type="RefSeq" id="XP_045139463.1">
    <property type="nucleotide sequence ID" value="XM_045283528.1"/>
</dbReference>
<proteinExistence type="predicted"/>